<protein>
    <submittedName>
        <fullName evidence="1">Tir chaperone protein (CesT) family protein</fullName>
    </submittedName>
</protein>
<organism evidence="1 2">
    <name type="scientific">Halodesulfovibrio marinisediminis DSM 17456</name>
    <dbReference type="NCBI Taxonomy" id="1121457"/>
    <lineage>
        <taxon>Bacteria</taxon>
        <taxon>Pseudomonadati</taxon>
        <taxon>Thermodesulfobacteriota</taxon>
        <taxon>Desulfovibrionia</taxon>
        <taxon>Desulfovibrionales</taxon>
        <taxon>Desulfovibrionaceae</taxon>
        <taxon>Halodesulfovibrio</taxon>
    </lineage>
</organism>
<dbReference type="OrthoDB" id="6194747at2"/>
<dbReference type="AlphaFoldDB" id="A0A1N6J3W9"/>
<dbReference type="EMBL" id="FSRG01000008">
    <property type="protein sequence ID" value="SIO38967.1"/>
    <property type="molecule type" value="Genomic_DNA"/>
</dbReference>
<dbReference type="InterPro" id="IPR010261">
    <property type="entry name" value="Tir_chaperone"/>
</dbReference>
<reference evidence="2" key="1">
    <citation type="submission" date="2016-11" db="EMBL/GenBank/DDBJ databases">
        <authorList>
            <person name="Varghese N."/>
            <person name="Submissions S."/>
        </authorList>
    </citation>
    <scope>NUCLEOTIDE SEQUENCE [LARGE SCALE GENOMIC DNA]</scope>
    <source>
        <strain evidence="2">DSM 17456</strain>
    </source>
</reference>
<dbReference type="GO" id="GO:0030254">
    <property type="term" value="P:protein secretion by the type III secretion system"/>
    <property type="evidence" value="ECO:0007669"/>
    <property type="project" value="InterPro"/>
</dbReference>
<dbReference type="SUPFAM" id="SSF69635">
    <property type="entry name" value="Type III secretory system chaperone-like"/>
    <property type="match status" value="1"/>
</dbReference>
<name>A0A1N6J3W9_9BACT</name>
<dbReference type="Pfam" id="PF05932">
    <property type="entry name" value="CesT"/>
    <property type="match status" value="1"/>
</dbReference>
<evidence type="ECO:0000313" key="2">
    <source>
        <dbReference type="Proteomes" id="UP000184694"/>
    </source>
</evidence>
<keyword evidence="2" id="KW-1185">Reference proteome</keyword>
<dbReference type="CDD" id="cd16364">
    <property type="entry name" value="T3SC_I-like"/>
    <property type="match status" value="1"/>
</dbReference>
<accession>A0A1N6J3W9</accession>
<evidence type="ECO:0000313" key="1">
    <source>
        <dbReference type="EMBL" id="SIO38967.1"/>
    </source>
</evidence>
<proteinExistence type="predicted"/>
<dbReference type="Gene3D" id="3.30.1460.10">
    <property type="match status" value="1"/>
</dbReference>
<gene>
    <name evidence="1" type="ORF">SAMN02745161_3128</name>
</gene>
<dbReference type="Proteomes" id="UP000184694">
    <property type="component" value="Unassembled WGS sequence"/>
</dbReference>
<sequence>MVKSMNNRQKVQHILTEFSKHVELESIKLNKDGSCRLFFDKHIEVNLELDDTTESLFIISPVIEAHEDLYADALELNLFWGQLKGSRFVLLRNINVLALMRRLSIETLEIETFEETLEQFLETITVWRKAFEENPKEEQAAACGWNAHTIIGRA</sequence>